<dbReference type="InterPro" id="IPR003333">
    <property type="entry name" value="CMAS"/>
</dbReference>
<dbReference type="PANTHER" id="PTHR43667">
    <property type="entry name" value="CYCLOPROPANE-FATTY-ACYL-PHOSPHOLIPID SYNTHASE"/>
    <property type="match status" value="1"/>
</dbReference>
<dbReference type="Pfam" id="PF02353">
    <property type="entry name" value="CMAS"/>
    <property type="match status" value="1"/>
</dbReference>
<evidence type="ECO:0000256" key="4">
    <source>
        <dbReference type="ARBA" id="ARBA00022691"/>
    </source>
</evidence>
<comment type="caution">
    <text evidence="6">The sequence shown here is derived from an EMBL/GenBank/DDBJ whole genome shotgun (WGS) entry which is preliminary data.</text>
</comment>
<organism evidence="6 7">
    <name type="scientific">Basidiobolus meristosporus CBS 931.73</name>
    <dbReference type="NCBI Taxonomy" id="1314790"/>
    <lineage>
        <taxon>Eukaryota</taxon>
        <taxon>Fungi</taxon>
        <taxon>Fungi incertae sedis</taxon>
        <taxon>Zoopagomycota</taxon>
        <taxon>Entomophthoromycotina</taxon>
        <taxon>Basidiobolomycetes</taxon>
        <taxon>Basidiobolales</taxon>
        <taxon>Basidiobolaceae</taxon>
        <taxon>Basidiobolus</taxon>
    </lineage>
</organism>
<dbReference type="InterPro" id="IPR029063">
    <property type="entry name" value="SAM-dependent_MTases_sf"/>
</dbReference>
<gene>
    <name evidence="6" type="ORF">K493DRAFT_310099</name>
</gene>
<accession>A0A1Y1ZC42</accession>
<evidence type="ECO:0000256" key="2">
    <source>
        <dbReference type="ARBA" id="ARBA00022603"/>
    </source>
</evidence>
<dbReference type="GO" id="GO:0032259">
    <property type="term" value="P:methylation"/>
    <property type="evidence" value="ECO:0007669"/>
    <property type="project" value="UniProtKB-KW"/>
</dbReference>
<keyword evidence="3" id="KW-0808">Transferase</keyword>
<dbReference type="InParanoid" id="A0A1Y1ZC42"/>
<dbReference type="CDD" id="cd02440">
    <property type="entry name" value="AdoMet_MTases"/>
    <property type="match status" value="1"/>
</dbReference>
<dbReference type="OrthoDB" id="8300214at2759"/>
<dbReference type="Gene3D" id="3.40.50.150">
    <property type="entry name" value="Vaccinia Virus protein VP39"/>
    <property type="match status" value="1"/>
</dbReference>
<evidence type="ECO:0000256" key="1">
    <source>
        <dbReference type="ARBA" id="ARBA00010815"/>
    </source>
</evidence>
<dbReference type="STRING" id="1314790.A0A1Y1ZC42"/>
<evidence type="ECO:0000313" key="7">
    <source>
        <dbReference type="Proteomes" id="UP000193498"/>
    </source>
</evidence>
<dbReference type="InterPro" id="IPR050723">
    <property type="entry name" value="CFA/CMAS"/>
</dbReference>
<dbReference type="SUPFAM" id="SSF53335">
    <property type="entry name" value="S-adenosyl-L-methionine-dependent methyltransferases"/>
    <property type="match status" value="1"/>
</dbReference>
<keyword evidence="5" id="KW-0443">Lipid metabolism</keyword>
<dbReference type="PANTHER" id="PTHR43667:SF2">
    <property type="entry name" value="FATTY ACID C-METHYL TRANSFERASE"/>
    <property type="match status" value="1"/>
</dbReference>
<protein>
    <submittedName>
        <fullName evidence="6">Cyclopropane-fatty-acyl-phospholipid synthase</fullName>
    </submittedName>
</protein>
<name>A0A1Y1ZC42_9FUNG</name>
<evidence type="ECO:0000256" key="3">
    <source>
        <dbReference type="ARBA" id="ARBA00022679"/>
    </source>
</evidence>
<evidence type="ECO:0000256" key="5">
    <source>
        <dbReference type="ARBA" id="ARBA00023098"/>
    </source>
</evidence>
<comment type="similarity">
    <text evidence="1">Belongs to the CFA/CMAS family.</text>
</comment>
<keyword evidence="2" id="KW-0489">Methyltransferase</keyword>
<dbReference type="AlphaFoldDB" id="A0A1Y1ZC42"/>
<sequence length="391" mass="44726">MTKDYIYEYGTWKEGSDMNVKVKVLDDKFWIRLLMLGDLGFAESYMYGESTVNDLVSLVKLFVANREILNDVQTKHSTAMNIFNSIINSQFVNSIANSIHNISAHYDLGNDMFSSFLDETMTYSCAIFENEQESLKDGQLRKLHTMIRKARITSADHVLEIGTGWGSFAIEAVRQTGCKVTTLTLSIEQKKLAEDRIAEAGFTDSITVLLCDYRNIEAHHQFDKIVSIEMIEAVGHEFLPTFFKTCDQLLKRDKGILALQGITMPESRYDNYCHSVDFIKKHIFPGGHCPSVTALINAANKGSEGQLILENMENFGPHYARTLRLWRQEFLASYDELIESNQNPVYDDVFKRKWEYYFAYCEGAFITKTIGLVQMVFTRINNTEFLEGVPL</sequence>
<keyword evidence="4" id="KW-0949">S-adenosyl-L-methionine</keyword>
<dbReference type="EMBL" id="MCFE01000006">
    <property type="protein sequence ID" value="ORY07714.1"/>
    <property type="molecule type" value="Genomic_DNA"/>
</dbReference>
<dbReference type="PIRSF" id="PIRSF003085">
    <property type="entry name" value="CMAS"/>
    <property type="match status" value="1"/>
</dbReference>
<proteinExistence type="inferred from homology"/>
<keyword evidence="7" id="KW-1185">Reference proteome</keyword>
<dbReference type="Proteomes" id="UP000193498">
    <property type="component" value="Unassembled WGS sequence"/>
</dbReference>
<reference evidence="6 7" key="1">
    <citation type="submission" date="2016-07" db="EMBL/GenBank/DDBJ databases">
        <title>Pervasive Adenine N6-methylation of Active Genes in Fungi.</title>
        <authorList>
            <consortium name="DOE Joint Genome Institute"/>
            <person name="Mondo S.J."/>
            <person name="Dannebaum R.O."/>
            <person name="Kuo R.C."/>
            <person name="Labutti K."/>
            <person name="Haridas S."/>
            <person name="Kuo A."/>
            <person name="Salamov A."/>
            <person name="Ahrendt S.R."/>
            <person name="Lipzen A."/>
            <person name="Sullivan W."/>
            <person name="Andreopoulos W.B."/>
            <person name="Clum A."/>
            <person name="Lindquist E."/>
            <person name="Daum C."/>
            <person name="Ramamoorthy G.K."/>
            <person name="Gryganskyi A."/>
            <person name="Culley D."/>
            <person name="Magnuson J.K."/>
            <person name="James T.Y."/>
            <person name="O'Malley M.A."/>
            <person name="Stajich J.E."/>
            <person name="Spatafora J.W."/>
            <person name="Visel A."/>
            <person name="Grigoriev I.V."/>
        </authorList>
    </citation>
    <scope>NUCLEOTIDE SEQUENCE [LARGE SCALE GENOMIC DNA]</scope>
    <source>
        <strain evidence="6 7">CBS 931.73</strain>
    </source>
</reference>
<dbReference type="GO" id="GO:0008168">
    <property type="term" value="F:methyltransferase activity"/>
    <property type="evidence" value="ECO:0007669"/>
    <property type="project" value="UniProtKB-KW"/>
</dbReference>
<evidence type="ECO:0000313" key="6">
    <source>
        <dbReference type="EMBL" id="ORY07714.1"/>
    </source>
</evidence>
<dbReference type="GO" id="GO:0008610">
    <property type="term" value="P:lipid biosynthetic process"/>
    <property type="evidence" value="ECO:0007669"/>
    <property type="project" value="InterPro"/>
</dbReference>